<keyword evidence="1" id="KW-0560">Oxidoreductase</keyword>
<feature type="domain" description="Flavin reductase like" evidence="2">
    <location>
        <begin position="18"/>
        <end position="160"/>
    </location>
</feature>
<dbReference type="GO" id="GO:0042602">
    <property type="term" value="F:riboflavin reductase (NADPH) activity"/>
    <property type="evidence" value="ECO:0007669"/>
    <property type="project" value="TreeGrafter"/>
</dbReference>
<evidence type="ECO:0000259" key="2">
    <source>
        <dbReference type="SMART" id="SM00903"/>
    </source>
</evidence>
<proteinExistence type="predicted"/>
<dbReference type="AlphaFoldDB" id="A0A369W8W3"/>
<gene>
    <name evidence="3" type="ORF">DV711_17435</name>
</gene>
<dbReference type="EMBL" id="QQOH01000005">
    <property type="protein sequence ID" value="RDE18430.1"/>
    <property type="molecule type" value="Genomic_DNA"/>
</dbReference>
<dbReference type="Gene3D" id="2.30.110.10">
    <property type="entry name" value="Electron Transport, Fmn-binding Protein, Chain A"/>
    <property type="match status" value="1"/>
</dbReference>
<dbReference type="Pfam" id="PF01613">
    <property type="entry name" value="Flavin_Reduct"/>
    <property type="match status" value="1"/>
</dbReference>
<reference evidence="3 4" key="1">
    <citation type="submission" date="2018-07" db="EMBL/GenBank/DDBJ databases">
        <title>Motiliproteus coralliicola sp. nov., a bacterium isolated from Coral.</title>
        <authorList>
            <person name="Wang G."/>
        </authorList>
    </citation>
    <scope>NUCLEOTIDE SEQUENCE [LARGE SCALE GENOMIC DNA]</scope>
    <source>
        <strain evidence="3 4">C34</strain>
    </source>
</reference>
<evidence type="ECO:0000256" key="1">
    <source>
        <dbReference type="ARBA" id="ARBA00023002"/>
    </source>
</evidence>
<keyword evidence="4" id="KW-1185">Reference proteome</keyword>
<sequence>MCKVLTPSKETRALRGTFGKYPTGVAVAIAQNDEGELVGMTINSFTSASMVPPLVTWCIDRKAASYCTFANCQGFSLTILSAKQADLAQRFATRGIDKFKDIKLDNSHSIPALAGGSAVMRCHHYRSMLMGDHLILVGLVMDHDQTDKQPLVFAEGQFQRLAS</sequence>
<dbReference type="OrthoDB" id="9792858at2"/>
<dbReference type="GO" id="GO:0010181">
    <property type="term" value="F:FMN binding"/>
    <property type="evidence" value="ECO:0007669"/>
    <property type="project" value="InterPro"/>
</dbReference>
<evidence type="ECO:0000313" key="4">
    <source>
        <dbReference type="Proteomes" id="UP000253769"/>
    </source>
</evidence>
<protein>
    <submittedName>
        <fullName evidence="3">Flavin reductase</fullName>
    </submittedName>
</protein>
<dbReference type="PANTHER" id="PTHR30466">
    <property type="entry name" value="FLAVIN REDUCTASE"/>
    <property type="match status" value="1"/>
</dbReference>
<dbReference type="InterPro" id="IPR002563">
    <property type="entry name" value="Flavin_Rdtase-like_dom"/>
</dbReference>
<evidence type="ECO:0000313" key="3">
    <source>
        <dbReference type="EMBL" id="RDE18430.1"/>
    </source>
</evidence>
<dbReference type="SMART" id="SM00903">
    <property type="entry name" value="Flavin_Reduct"/>
    <property type="match status" value="1"/>
</dbReference>
<organism evidence="3 4">
    <name type="scientific">Motiliproteus coralliicola</name>
    <dbReference type="NCBI Taxonomy" id="2283196"/>
    <lineage>
        <taxon>Bacteria</taxon>
        <taxon>Pseudomonadati</taxon>
        <taxon>Pseudomonadota</taxon>
        <taxon>Gammaproteobacteria</taxon>
        <taxon>Oceanospirillales</taxon>
        <taxon>Oceanospirillaceae</taxon>
        <taxon>Motiliproteus</taxon>
    </lineage>
</organism>
<accession>A0A369W8W3</accession>
<comment type="caution">
    <text evidence="3">The sequence shown here is derived from an EMBL/GenBank/DDBJ whole genome shotgun (WGS) entry which is preliminary data.</text>
</comment>
<dbReference type="PANTHER" id="PTHR30466:SF1">
    <property type="entry name" value="FMN REDUCTASE (NADH) RUTF"/>
    <property type="match status" value="1"/>
</dbReference>
<dbReference type="InterPro" id="IPR050268">
    <property type="entry name" value="NADH-dep_flavin_reductase"/>
</dbReference>
<dbReference type="SUPFAM" id="SSF50475">
    <property type="entry name" value="FMN-binding split barrel"/>
    <property type="match status" value="1"/>
</dbReference>
<dbReference type="RefSeq" id="WP_114697008.1">
    <property type="nucleotide sequence ID" value="NZ_QQOH01000005.1"/>
</dbReference>
<name>A0A369W8W3_9GAMM</name>
<dbReference type="InterPro" id="IPR012349">
    <property type="entry name" value="Split_barrel_FMN-bd"/>
</dbReference>
<dbReference type="Proteomes" id="UP000253769">
    <property type="component" value="Unassembled WGS sequence"/>
</dbReference>